<dbReference type="NCBIfam" id="TIGR00383">
    <property type="entry name" value="corA"/>
    <property type="match status" value="1"/>
</dbReference>
<evidence type="ECO:0000256" key="5">
    <source>
        <dbReference type="ARBA" id="ARBA00022692"/>
    </source>
</evidence>
<dbReference type="Gene3D" id="1.20.58.340">
    <property type="entry name" value="Magnesium transport protein CorA, transmembrane region"/>
    <property type="match status" value="2"/>
</dbReference>
<reference evidence="9 10" key="1">
    <citation type="submission" date="2024-01" db="EMBL/GenBank/DDBJ databases">
        <title>Mesobacterium rodlantinim sp. nov., isolated from shallow sea hydrothermal systems off Kueishantao Island.</title>
        <authorList>
            <person name="Su Z."/>
            <person name="Tang K."/>
        </authorList>
    </citation>
    <scope>NUCLEOTIDE SEQUENCE [LARGE SCALE GENOMIC DNA]</scope>
    <source>
        <strain evidence="9 10">TK19101</strain>
    </source>
</reference>
<dbReference type="EMBL" id="JAYLLH010000037">
    <property type="protein sequence ID" value="MEC3863096.1"/>
    <property type="molecule type" value="Genomic_DNA"/>
</dbReference>
<dbReference type="CDD" id="cd12828">
    <property type="entry name" value="TmCorA-like_1"/>
    <property type="match status" value="1"/>
</dbReference>
<dbReference type="RefSeq" id="WP_326299165.1">
    <property type="nucleotide sequence ID" value="NZ_JAYLLH010000037.1"/>
</dbReference>
<sequence>MKLNEIEQRLHTLWQEKRSPRIGAPPTDIEKPIDAAETCVTTRIFDEASCVVHDGIVPHEQGKTRWIEITGLSDSDGIARILRSLGLSDLSIAEVFQTDQRPKSLITDTDVLTFLRIPTKRLPFRSQQLALFLGDGFVLTLRETADGCFDPIHARLSAGKGRIRSGAGYLTYALVDAVLDLWFPLIEAYGDRMEELELIILEQSTEDAVKELHLLKRDMLGIRRAIWPLRDALSGFLKDGTPHVEVWMHPYFRDCVDHAFQALDMVEVYREVAQGLIDLHLSTLSNKMNEVMKLLAIISTIFIPMTFITGLYGMNFDRASPWNLPELGWRFGYEYALGLMLGSAGIMVFVFYRLGWLTRRRPPPDDLP</sequence>
<evidence type="ECO:0000256" key="4">
    <source>
        <dbReference type="ARBA" id="ARBA00022475"/>
    </source>
</evidence>
<keyword evidence="10" id="KW-1185">Reference proteome</keyword>
<evidence type="ECO:0000256" key="3">
    <source>
        <dbReference type="ARBA" id="ARBA00022448"/>
    </source>
</evidence>
<keyword evidence="3 8" id="KW-0813">Transport</keyword>
<keyword evidence="8" id="KW-0460">Magnesium</keyword>
<dbReference type="InterPro" id="IPR045861">
    <property type="entry name" value="CorA_cytoplasmic_dom"/>
</dbReference>
<dbReference type="InterPro" id="IPR002523">
    <property type="entry name" value="MgTranspt_CorA/ZnTranspt_ZntB"/>
</dbReference>
<dbReference type="InterPro" id="IPR004488">
    <property type="entry name" value="Mg/Co-transport_prot_CorA"/>
</dbReference>
<dbReference type="SUPFAM" id="SSF144083">
    <property type="entry name" value="Magnesium transport protein CorA, transmembrane region"/>
    <property type="match status" value="1"/>
</dbReference>
<feature type="transmembrane region" description="Helical" evidence="8">
    <location>
        <begin position="333"/>
        <end position="352"/>
    </location>
</feature>
<dbReference type="Gene3D" id="3.30.460.20">
    <property type="entry name" value="CorA soluble domain-like"/>
    <property type="match status" value="1"/>
</dbReference>
<comment type="caution">
    <text evidence="9">The sequence shown here is derived from an EMBL/GenBank/DDBJ whole genome shotgun (WGS) entry which is preliminary data.</text>
</comment>
<keyword evidence="5 8" id="KW-0812">Transmembrane</keyword>
<dbReference type="SUPFAM" id="SSF143865">
    <property type="entry name" value="CorA soluble domain-like"/>
    <property type="match status" value="1"/>
</dbReference>
<keyword evidence="6 8" id="KW-1133">Transmembrane helix</keyword>
<comment type="function">
    <text evidence="8">Mediates influx of magnesium ions.</text>
</comment>
<protein>
    <recommendedName>
        <fullName evidence="8">Magnesium transport protein CorA</fullName>
    </recommendedName>
</protein>
<proteinExistence type="inferred from homology"/>
<dbReference type="PANTHER" id="PTHR46494:SF1">
    <property type="entry name" value="CORA FAMILY METAL ION TRANSPORTER (EUROFUNG)"/>
    <property type="match status" value="1"/>
</dbReference>
<evidence type="ECO:0000313" key="10">
    <source>
        <dbReference type="Proteomes" id="UP001348149"/>
    </source>
</evidence>
<evidence type="ECO:0000256" key="8">
    <source>
        <dbReference type="RuleBase" id="RU362010"/>
    </source>
</evidence>
<keyword evidence="8" id="KW-0406">Ion transport</keyword>
<feature type="transmembrane region" description="Helical" evidence="8">
    <location>
        <begin position="294"/>
        <end position="313"/>
    </location>
</feature>
<dbReference type="Pfam" id="PF01544">
    <property type="entry name" value="CorA"/>
    <property type="match status" value="1"/>
</dbReference>
<organism evidence="9 10">
    <name type="scientific">Mesobacterium hydrothermale</name>
    <dbReference type="NCBI Taxonomy" id="3111907"/>
    <lineage>
        <taxon>Bacteria</taxon>
        <taxon>Pseudomonadati</taxon>
        <taxon>Pseudomonadota</taxon>
        <taxon>Alphaproteobacteria</taxon>
        <taxon>Rhodobacterales</taxon>
        <taxon>Roseobacteraceae</taxon>
        <taxon>Mesobacterium</taxon>
    </lineage>
</organism>
<evidence type="ECO:0000256" key="7">
    <source>
        <dbReference type="ARBA" id="ARBA00023136"/>
    </source>
</evidence>
<comment type="similarity">
    <text evidence="2 8">Belongs to the CorA metal ion transporter (MIT) (TC 1.A.35) family.</text>
</comment>
<comment type="subcellular location">
    <subcellularLocation>
        <location evidence="1">Cell membrane</location>
        <topology evidence="1">Multi-pass membrane protein</topology>
    </subcellularLocation>
    <subcellularLocation>
        <location evidence="8">Membrane</location>
        <topology evidence="8">Multi-pass membrane protein</topology>
    </subcellularLocation>
</comment>
<name>A0ABU6HL59_9RHOB</name>
<evidence type="ECO:0000256" key="6">
    <source>
        <dbReference type="ARBA" id="ARBA00022989"/>
    </source>
</evidence>
<dbReference type="Proteomes" id="UP001348149">
    <property type="component" value="Unassembled WGS sequence"/>
</dbReference>
<keyword evidence="4 8" id="KW-1003">Cell membrane</keyword>
<evidence type="ECO:0000256" key="1">
    <source>
        <dbReference type="ARBA" id="ARBA00004651"/>
    </source>
</evidence>
<evidence type="ECO:0000313" key="9">
    <source>
        <dbReference type="EMBL" id="MEC3863096.1"/>
    </source>
</evidence>
<evidence type="ECO:0000256" key="2">
    <source>
        <dbReference type="ARBA" id="ARBA00009765"/>
    </source>
</evidence>
<accession>A0ABU6HL59</accession>
<keyword evidence="7 8" id="KW-0472">Membrane</keyword>
<gene>
    <name evidence="8 9" type="primary">corA</name>
    <name evidence="9" type="ORF">VK792_17525</name>
</gene>
<dbReference type="InterPro" id="IPR045863">
    <property type="entry name" value="CorA_TM1_TM2"/>
</dbReference>
<dbReference type="PANTHER" id="PTHR46494">
    <property type="entry name" value="CORA FAMILY METAL ION TRANSPORTER (EUROFUNG)"/>
    <property type="match status" value="1"/>
</dbReference>